<evidence type="ECO:0000313" key="3">
    <source>
        <dbReference type="EMBL" id="GBF97752.1"/>
    </source>
</evidence>
<dbReference type="PROSITE" id="PS00166">
    <property type="entry name" value="ENOYL_COA_HYDRATASE"/>
    <property type="match status" value="1"/>
</dbReference>
<dbReference type="AlphaFoldDB" id="A0A2V0PFI0"/>
<dbReference type="Proteomes" id="UP000247498">
    <property type="component" value="Unassembled WGS sequence"/>
</dbReference>
<comment type="caution">
    <text evidence="3">The sequence shown here is derived from an EMBL/GenBank/DDBJ whole genome shotgun (WGS) entry which is preliminary data.</text>
</comment>
<comment type="similarity">
    <text evidence="1 2">Belongs to the enoyl-CoA hydratase/isomerase family.</text>
</comment>
<dbReference type="PANTHER" id="PTHR11941:SF45">
    <property type="entry name" value="ENOYL-COA DELTA ISOMERASE 1, MITOCHONDRIAL"/>
    <property type="match status" value="1"/>
</dbReference>
<evidence type="ECO:0000256" key="2">
    <source>
        <dbReference type="RuleBase" id="RU003707"/>
    </source>
</evidence>
<dbReference type="GO" id="GO:0003824">
    <property type="term" value="F:catalytic activity"/>
    <property type="evidence" value="ECO:0007669"/>
    <property type="project" value="InterPro"/>
</dbReference>
<dbReference type="Gene3D" id="3.90.226.10">
    <property type="entry name" value="2-enoyl-CoA Hydratase, Chain A, domain 1"/>
    <property type="match status" value="1"/>
</dbReference>
<dbReference type="STRING" id="307507.A0A2V0PFI0"/>
<evidence type="ECO:0008006" key="5">
    <source>
        <dbReference type="Google" id="ProtNLM"/>
    </source>
</evidence>
<dbReference type="InterPro" id="IPR018376">
    <property type="entry name" value="Enoyl-CoA_hyd/isom_CS"/>
</dbReference>
<accession>A0A2V0PFI0</accession>
<dbReference type="InterPro" id="IPR029045">
    <property type="entry name" value="ClpP/crotonase-like_dom_sf"/>
</dbReference>
<dbReference type="InParanoid" id="A0A2V0PFI0"/>
<protein>
    <recommendedName>
        <fullName evidence="5">Enoyl-hydratase</fullName>
    </recommendedName>
</protein>
<dbReference type="EMBL" id="BDRX01000106">
    <property type="protein sequence ID" value="GBF97752.1"/>
    <property type="molecule type" value="Genomic_DNA"/>
</dbReference>
<evidence type="ECO:0000313" key="4">
    <source>
        <dbReference type="Proteomes" id="UP000247498"/>
    </source>
</evidence>
<name>A0A2V0PFI0_9CHLO</name>
<dbReference type="SUPFAM" id="SSF52096">
    <property type="entry name" value="ClpP/crotonase"/>
    <property type="match status" value="1"/>
</dbReference>
<organism evidence="3 4">
    <name type="scientific">Raphidocelis subcapitata</name>
    <dbReference type="NCBI Taxonomy" id="307507"/>
    <lineage>
        <taxon>Eukaryota</taxon>
        <taxon>Viridiplantae</taxon>
        <taxon>Chlorophyta</taxon>
        <taxon>core chlorophytes</taxon>
        <taxon>Chlorophyceae</taxon>
        <taxon>CS clade</taxon>
        <taxon>Sphaeropleales</taxon>
        <taxon>Selenastraceae</taxon>
        <taxon>Raphidocelis</taxon>
    </lineage>
</organism>
<dbReference type="InterPro" id="IPR001753">
    <property type="entry name" value="Enoyl-CoA_hydra/iso"/>
</dbReference>
<dbReference type="OrthoDB" id="410701at2759"/>
<dbReference type="GO" id="GO:0005739">
    <property type="term" value="C:mitochondrion"/>
    <property type="evidence" value="ECO:0007669"/>
    <property type="project" value="TreeGrafter"/>
</dbReference>
<proteinExistence type="inferred from homology"/>
<sequence length="274" mass="28966">MQYVSVERPEGRSWALLRVAKEPVNSFDTALWAALRDAVAALEADPTCRGVVIASGLRRDVFTAGNDLKELYAPNTSAERYREFWLAQSSMLEGLYNSRLATVAAIRGACPAGGCCISLCCDARFITPNGSMGLNEVAIGIPVPKYWAALMGRTIGHAAAERLVLSGRMVGAPEALALGLVDGVVPANDDAAVLAAATEWMEAAVKLPPAARAATKRSGRDSFCAEWRRYYTEEEAAYGWAAISTPAAVATLRAVLQRLSSAGGGAKAKASSKL</sequence>
<evidence type="ECO:0000256" key="1">
    <source>
        <dbReference type="ARBA" id="ARBA00005254"/>
    </source>
</evidence>
<keyword evidence="4" id="KW-1185">Reference proteome</keyword>
<dbReference type="GO" id="GO:0006635">
    <property type="term" value="P:fatty acid beta-oxidation"/>
    <property type="evidence" value="ECO:0007669"/>
    <property type="project" value="TreeGrafter"/>
</dbReference>
<dbReference type="CDD" id="cd06558">
    <property type="entry name" value="crotonase-like"/>
    <property type="match status" value="1"/>
</dbReference>
<reference evidence="3 4" key="1">
    <citation type="journal article" date="2018" name="Sci. Rep.">
        <title>Raphidocelis subcapitata (=Pseudokirchneriella subcapitata) provides an insight into genome evolution and environmental adaptations in the Sphaeropleales.</title>
        <authorList>
            <person name="Suzuki S."/>
            <person name="Yamaguchi H."/>
            <person name="Nakajima N."/>
            <person name="Kawachi M."/>
        </authorList>
    </citation>
    <scope>NUCLEOTIDE SEQUENCE [LARGE SCALE GENOMIC DNA]</scope>
    <source>
        <strain evidence="3 4">NIES-35</strain>
    </source>
</reference>
<gene>
    <name evidence="3" type="ORF">Rsub_10916</name>
</gene>
<dbReference type="PANTHER" id="PTHR11941">
    <property type="entry name" value="ENOYL-COA HYDRATASE-RELATED"/>
    <property type="match status" value="1"/>
</dbReference>
<dbReference type="Pfam" id="PF00378">
    <property type="entry name" value="ECH_1"/>
    <property type="match status" value="1"/>
</dbReference>